<comment type="caution">
    <text evidence="2">The sequence shown here is derived from an EMBL/GenBank/DDBJ whole genome shotgun (WGS) entry which is preliminary data.</text>
</comment>
<evidence type="ECO:0000313" key="2">
    <source>
        <dbReference type="EMBL" id="KAK1298665.1"/>
    </source>
</evidence>
<proteinExistence type="predicted"/>
<gene>
    <name evidence="2" type="ORF">QJS10_CPB14g00821</name>
</gene>
<evidence type="ECO:0000256" key="1">
    <source>
        <dbReference type="SAM" id="MobiDB-lite"/>
    </source>
</evidence>
<protein>
    <submittedName>
        <fullName evidence="2">Uncharacterized protein</fullName>
    </submittedName>
</protein>
<organism evidence="2 3">
    <name type="scientific">Acorus calamus</name>
    <name type="common">Sweet flag</name>
    <dbReference type="NCBI Taxonomy" id="4465"/>
    <lineage>
        <taxon>Eukaryota</taxon>
        <taxon>Viridiplantae</taxon>
        <taxon>Streptophyta</taxon>
        <taxon>Embryophyta</taxon>
        <taxon>Tracheophyta</taxon>
        <taxon>Spermatophyta</taxon>
        <taxon>Magnoliopsida</taxon>
        <taxon>Liliopsida</taxon>
        <taxon>Acoraceae</taxon>
        <taxon>Acorus</taxon>
    </lineage>
</organism>
<feature type="compositionally biased region" description="Basic residues" evidence="1">
    <location>
        <begin position="37"/>
        <end position="48"/>
    </location>
</feature>
<accession>A0AAV9DC93</accession>
<keyword evidence="3" id="KW-1185">Reference proteome</keyword>
<feature type="region of interest" description="Disordered" evidence="1">
    <location>
        <begin position="36"/>
        <end position="56"/>
    </location>
</feature>
<name>A0AAV9DC93_ACOCL</name>
<reference evidence="2" key="1">
    <citation type="journal article" date="2023" name="Nat. Commun.">
        <title>Diploid and tetraploid genomes of Acorus and the evolution of monocots.</title>
        <authorList>
            <person name="Ma L."/>
            <person name="Liu K.W."/>
            <person name="Li Z."/>
            <person name="Hsiao Y.Y."/>
            <person name="Qi Y."/>
            <person name="Fu T."/>
            <person name="Tang G.D."/>
            <person name="Zhang D."/>
            <person name="Sun W.H."/>
            <person name="Liu D.K."/>
            <person name="Li Y."/>
            <person name="Chen G.Z."/>
            <person name="Liu X.D."/>
            <person name="Liao X.Y."/>
            <person name="Jiang Y.T."/>
            <person name="Yu X."/>
            <person name="Hao Y."/>
            <person name="Huang J."/>
            <person name="Zhao X.W."/>
            <person name="Ke S."/>
            <person name="Chen Y.Y."/>
            <person name="Wu W.L."/>
            <person name="Hsu J.L."/>
            <person name="Lin Y.F."/>
            <person name="Huang M.D."/>
            <person name="Li C.Y."/>
            <person name="Huang L."/>
            <person name="Wang Z.W."/>
            <person name="Zhao X."/>
            <person name="Zhong W.Y."/>
            <person name="Peng D.H."/>
            <person name="Ahmad S."/>
            <person name="Lan S."/>
            <person name="Zhang J.S."/>
            <person name="Tsai W.C."/>
            <person name="Van de Peer Y."/>
            <person name="Liu Z.J."/>
        </authorList>
    </citation>
    <scope>NUCLEOTIDE SEQUENCE</scope>
    <source>
        <strain evidence="2">CP</strain>
    </source>
</reference>
<reference evidence="2" key="2">
    <citation type="submission" date="2023-06" db="EMBL/GenBank/DDBJ databases">
        <authorList>
            <person name="Ma L."/>
            <person name="Liu K.-W."/>
            <person name="Li Z."/>
            <person name="Hsiao Y.-Y."/>
            <person name="Qi Y."/>
            <person name="Fu T."/>
            <person name="Tang G."/>
            <person name="Zhang D."/>
            <person name="Sun W.-H."/>
            <person name="Liu D.-K."/>
            <person name="Li Y."/>
            <person name="Chen G.-Z."/>
            <person name="Liu X.-D."/>
            <person name="Liao X.-Y."/>
            <person name="Jiang Y.-T."/>
            <person name="Yu X."/>
            <person name="Hao Y."/>
            <person name="Huang J."/>
            <person name="Zhao X.-W."/>
            <person name="Ke S."/>
            <person name="Chen Y.-Y."/>
            <person name="Wu W.-L."/>
            <person name="Hsu J.-L."/>
            <person name="Lin Y.-F."/>
            <person name="Huang M.-D."/>
            <person name="Li C.-Y."/>
            <person name="Huang L."/>
            <person name="Wang Z.-W."/>
            <person name="Zhao X."/>
            <person name="Zhong W.-Y."/>
            <person name="Peng D.-H."/>
            <person name="Ahmad S."/>
            <person name="Lan S."/>
            <person name="Zhang J.-S."/>
            <person name="Tsai W.-C."/>
            <person name="Van De Peer Y."/>
            <person name="Liu Z.-J."/>
        </authorList>
    </citation>
    <scope>NUCLEOTIDE SEQUENCE</scope>
    <source>
        <strain evidence="2">CP</strain>
        <tissue evidence="2">Leaves</tissue>
    </source>
</reference>
<dbReference type="AlphaFoldDB" id="A0AAV9DC93"/>
<dbReference type="Proteomes" id="UP001180020">
    <property type="component" value="Unassembled WGS sequence"/>
</dbReference>
<evidence type="ECO:0000313" key="3">
    <source>
        <dbReference type="Proteomes" id="UP001180020"/>
    </source>
</evidence>
<sequence length="56" mass="6494">MNKTQMKDCKTHFTKERTIDERQTDPKITGILLANQTRRHPNHLHQRTTHVDGASG</sequence>
<dbReference type="EMBL" id="JAUJYO010000014">
    <property type="protein sequence ID" value="KAK1298665.1"/>
    <property type="molecule type" value="Genomic_DNA"/>
</dbReference>